<dbReference type="InterPro" id="IPR003732">
    <property type="entry name" value="Daa-tRNA_deacyls_DTD"/>
</dbReference>
<dbReference type="STRING" id="53326.A0A016V3I6"/>
<dbReference type="SUPFAM" id="SSF69500">
    <property type="entry name" value="DTD-like"/>
    <property type="match status" value="1"/>
</dbReference>
<gene>
    <name evidence="6" type="primary">Acey_s0018.g3556</name>
    <name evidence="6" type="synonym">Acey-pqn-68</name>
    <name evidence="6" type="ORF">Y032_0018g3556</name>
</gene>
<proteinExistence type="inferred from homology"/>
<sequence>MVDAHLVIMTQYTEELFEVLNTDISCFFLTVGSIGRGVCVFVGISREDSDDDIEYIVRKILNVRLFESDKKRWDKSVKDEGLEVLCVSQFTLYGFLKGNKLDFHNSMNPEDASVFYSRFMDKMRSSYSHDKIQDGRFAAMMNVEIINDGPVTINLDSKNRD</sequence>
<keyword evidence="5" id="KW-0820">tRNA-binding</keyword>
<evidence type="ECO:0000256" key="2">
    <source>
        <dbReference type="ARBA" id="ARBA00013056"/>
    </source>
</evidence>
<dbReference type="PANTHER" id="PTHR10472:SF5">
    <property type="entry name" value="D-AMINOACYL-TRNA DEACYLASE 1"/>
    <property type="match status" value="1"/>
</dbReference>
<keyword evidence="5" id="KW-0694">RNA-binding</keyword>
<dbReference type="EMBL" id="JARK01001354">
    <property type="protein sequence ID" value="EYC21831.1"/>
    <property type="molecule type" value="Genomic_DNA"/>
</dbReference>
<dbReference type="InterPro" id="IPR023509">
    <property type="entry name" value="DTD-like_sf"/>
</dbReference>
<comment type="caution">
    <text evidence="6">The sequence shown here is derived from an EMBL/GenBank/DDBJ whole genome shotgun (WGS) entry which is preliminary data.</text>
</comment>
<dbReference type="Pfam" id="PF02580">
    <property type="entry name" value="Tyr_Deacylase"/>
    <property type="match status" value="1"/>
</dbReference>
<comment type="catalytic activity">
    <reaction evidence="3">
        <text>glycyl-tRNA(Ala) + H2O = tRNA(Ala) + glycine + H(+)</text>
        <dbReference type="Rhea" id="RHEA:53744"/>
        <dbReference type="Rhea" id="RHEA-COMP:9657"/>
        <dbReference type="Rhea" id="RHEA-COMP:13640"/>
        <dbReference type="ChEBI" id="CHEBI:15377"/>
        <dbReference type="ChEBI" id="CHEBI:15378"/>
        <dbReference type="ChEBI" id="CHEBI:57305"/>
        <dbReference type="ChEBI" id="CHEBI:78442"/>
        <dbReference type="ChEBI" id="CHEBI:78522"/>
        <dbReference type="EC" id="3.1.1.96"/>
    </reaction>
</comment>
<evidence type="ECO:0000256" key="1">
    <source>
        <dbReference type="ARBA" id="ARBA00009673"/>
    </source>
</evidence>
<dbReference type="NCBIfam" id="TIGR00256">
    <property type="entry name" value="D-aminoacyl-tRNA deacylase"/>
    <property type="match status" value="1"/>
</dbReference>
<comment type="catalytic activity">
    <reaction evidence="4">
        <text>a D-aminoacyl-tRNA + H2O = a tRNA + a D-alpha-amino acid + H(+)</text>
        <dbReference type="Rhea" id="RHEA:13953"/>
        <dbReference type="Rhea" id="RHEA-COMP:10123"/>
        <dbReference type="Rhea" id="RHEA-COMP:10124"/>
        <dbReference type="ChEBI" id="CHEBI:15377"/>
        <dbReference type="ChEBI" id="CHEBI:15378"/>
        <dbReference type="ChEBI" id="CHEBI:59871"/>
        <dbReference type="ChEBI" id="CHEBI:78442"/>
        <dbReference type="ChEBI" id="CHEBI:79333"/>
        <dbReference type="EC" id="3.1.1.96"/>
    </reaction>
</comment>
<comment type="similarity">
    <text evidence="1 5">Belongs to the DTD family.</text>
</comment>
<dbReference type="GO" id="GO:0005737">
    <property type="term" value="C:cytoplasm"/>
    <property type="evidence" value="ECO:0007669"/>
    <property type="project" value="UniProtKB-SubCell"/>
</dbReference>
<dbReference type="GO" id="GO:0051500">
    <property type="term" value="F:D-tyrosyl-tRNA(Tyr) deacylase activity"/>
    <property type="evidence" value="ECO:0007669"/>
    <property type="project" value="TreeGrafter"/>
</dbReference>
<dbReference type="Proteomes" id="UP000024635">
    <property type="component" value="Unassembled WGS sequence"/>
</dbReference>
<dbReference type="EC" id="3.1.1.96" evidence="2 5"/>
<keyword evidence="7" id="KW-1185">Reference proteome</keyword>
<evidence type="ECO:0000256" key="3">
    <source>
        <dbReference type="ARBA" id="ARBA00047676"/>
    </source>
</evidence>
<evidence type="ECO:0000256" key="4">
    <source>
        <dbReference type="ARBA" id="ARBA00048018"/>
    </source>
</evidence>
<name>A0A016V3I6_9BILA</name>
<dbReference type="OrthoDB" id="275783at2759"/>
<evidence type="ECO:0000256" key="5">
    <source>
        <dbReference type="RuleBase" id="RU003470"/>
    </source>
</evidence>
<dbReference type="FunFam" id="3.50.80.10:FF:000001">
    <property type="entry name" value="D-aminoacyl-tRNA deacylase"/>
    <property type="match status" value="1"/>
</dbReference>
<keyword evidence="5" id="KW-0378">Hydrolase</keyword>
<dbReference type="Gene3D" id="3.50.80.10">
    <property type="entry name" value="D-tyrosyl-tRNA(Tyr) deacylase"/>
    <property type="match status" value="1"/>
</dbReference>
<accession>A0A016V3I6</accession>
<evidence type="ECO:0000313" key="7">
    <source>
        <dbReference type="Proteomes" id="UP000024635"/>
    </source>
</evidence>
<dbReference type="AlphaFoldDB" id="A0A016V3I6"/>
<evidence type="ECO:0000313" key="6">
    <source>
        <dbReference type="EMBL" id="EYC21831.1"/>
    </source>
</evidence>
<organism evidence="6 7">
    <name type="scientific">Ancylostoma ceylanicum</name>
    <dbReference type="NCBI Taxonomy" id="53326"/>
    <lineage>
        <taxon>Eukaryota</taxon>
        <taxon>Metazoa</taxon>
        <taxon>Ecdysozoa</taxon>
        <taxon>Nematoda</taxon>
        <taxon>Chromadorea</taxon>
        <taxon>Rhabditida</taxon>
        <taxon>Rhabditina</taxon>
        <taxon>Rhabditomorpha</taxon>
        <taxon>Strongyloidea</taxon>
        <taxon>Ancylostomatidae</taxon>
        <taxon>Ancylostomatinae</taxon>
        <taxon>Ancylostoma</taxon>
    </lineage>
</organism>
<dbReference type="PANTHER" id="PTHR10472">
    <property type="entry name" value="D-TYROSYL-TRNA TYR DEACYLASE"/>
    <property type="match status" value="1"/>
</dbReference>
<reference evidence="7" key="1">
    <citation type="journal article" date="2015" name="Nat. Genet.">
        <title>The genome and transcriptome of the zoonotic hookworm Ancylostoma ceylanicum identify infection-specific gene families.</title>
        <authorList>
            <person name="Schwarz E.M."/>
            <person name="Hu Y."/>
            <person name="Antoshechkin I."/>
            <person name="Miller M.M."/>
            <person name="Sternberg P.W."/>
            <person name="Aroian R.V."/>
        </authorList>
    </citation>
    <scope>NUCLEOTIDE SEQUENCE</scope>
    <source>
        <strain evidence="7">HY135</strain>
    </source>
</reference>
<protein>
    <recommendedName>
        <fullName evidence="2 5">D-aminoacyl-tRNA deacylase</fullName>
        <ecNumber evidence="2 5">3.1.1.96</ecNumber>
    </recommendedName>
</protein>
<dbReference type="GO" id="GO:0000049">
    <property type="term" value="F:tRNA binding"/>
    <property type="evidence" value="ECO:0007669"/>
    <property type="project" value="UniProtKB-KW"/>
</dbReference>
<dbReference type="GO" id="GO:0106026">
    <property type="term" value="F:Gly-tRNA(Ala) deacylase activity"/>
    <property type="evidence" value="ECO:0007669"/>
    <property type="project" value="RHEA"/>
</dbReference>
<keyword evidence="5" id="KW-0963">Cytoplasm</keyword>
<comment type="subcellular location">
    <subcellularLocation>
        <location evidence="5">Cytoplasm</location>
    </subcellularLocation>
</comment>